<dbReference type="InterPro" id="IPR000713">
    <property type="entry name" value="Mur_ligase_N"/>
</dbReference>
<evidence type="ECO:0000256" key="4">
    <source>
        <dbReference type="ARBA" id="ARBA00022490"/>
    </source>
</evidence>
<evidence type="ECO:0000259" key="16">
    <source>
        <dbReference type="Pfam" id="PF01225"/>
    </source>
</evidence>
<dbReference type="HAMAP" id="MF_00046">
    <property type="entry name" value="MurC"/>
    <property type="match status" value="1"/>
</dbReference>
<evidence type="ECO:0000256" key="7">
    <source>
        <dbReference type="ARBA" id="ARBA00022741"/>
    </source>
</evidence>
<dbReference type="PANTHER" id="PTHR43445">
    <property type="entry name" value="UDP-N-ACETYLMURAMATE--L-ALANINE LIGASE-RELATED"/>
    <property type="match status" value="1"/>
</dbReference>
<evidence type="ECO:0000256" key="11">
    <source>
        <dbReference type="ARBA" id="ARBA00023306"/>
    </source>
</evidence>
<keyword evidence="10 14" id="KW-0573">Peptidoglycan synthesis</keyword>
<feature type="transmembrane region" description="Helical" evidence="15">
    <location>
        <begin position="12"/>
        <end position="29"/>
    </location>
</feature>
<dbReference type="EMBL" id="CAWVOK010000026">
    <property type="protein sequence ID" value="CAK8163345.1"/>
    <property type="molecule type" value="Genomic_DNA"/>
</dbReference>
<evidence type="ECO:0000256" key="14">
    <source>
        <dbReference type="HAMAP-Rule" id="MF_00046"/>
    </source>
</evidence>
<dbReference type="SUPFAM" id="SSF53244">
    <property type="entry name" value="MurD-like peptide ligases, peptide-binding domain"/>
    <property type="match status" value="1"/>
</dbReference>
<dbReference type="SUPFAM" id="SSF53623">
    <property type="entry name" value="MurD-like peptide ligases, catalytic domain"/>
    <property type="match status" value="1"/>
</dbReference>
<evidence type="ECO:0000256" key="10">
    <source>
        <dbReference type="ARBA" id="ARBA00022984"/>
    </source>
</evidence>
<evidence type="ECO:0000256" key="13">
    <source>
        <dbReference type="ARBA" id="ARBA00047833"/>
    </source>
</evidence>
<dbReference type="Gene3D" id="3.40.1190.10">
    <property type="entry name" value="Mur-like, catalytic domain"/>
    <property type="match status" value="1"/>
</dbReference>
<organism evidence="19 20">
    <name type="scientific">Candidatus Xenohaliotis californiensis</name>
    <dbReference type="NCBI Taxonomy" id="84677"/>
    <lineage>
        <taxon>Bacteria</taxon>
        <taxon>Pseudomonadati</taxon>
        <taxon>Pseudomonadota</taxon>
        <taxon>Alphaproteobacteria</taxon>
        <taxon>Rickettsiales</taxon>
        <taxon>Anaplasmataceae</taxon>
        <taxon>Candidatus Xenohaliotis</taxon>
    </lineage>
</organism>
<feature type="domain" description="Mur ligase central" evidence="18">
    <location>
        <begin position="114"/>
        <end position="304"/>
    </location>
</feature>
<evidence type="ECO:0000256" key="9">
    <source>
        <dbReference type="ARBA" id="ARBA00022960"/>
    </source>
</evidence>
<comment type="catalytic activity">
    <reaction evidence="13 14">
        <text>UDP-N-acetyl-alpha-D-muramate + L-alanine + ATP = UDP-N-acetyl-alpha-D-muramoyl-L-alanine + ADP + phosphate + H(+)</text>
        <dbReference type="Rhea" id="RHEA:23372"/>
        <dbReference type="ChEBI" id="CHEBI:15378"/>
        <dbReference type="ChEBI" id="CHEBI:30616"/>
        <dbReference type="ChEBI" id="CHEBI:43474"/>
        <dbReference type="ChEBI" id="CHEBI:57972"/>
        <dbReference type="ChEBI" id="CHEBI:70757"/>
        <dbReference type="ChEBI" id="CHEBI:83898"/>
        <dbReference type="ChEBI" id="CHEBI:456216"/>
        <dbReference type="EC" id="6.3.2.8"/>
    </reaction>
</comment>
<dbReference type="Proteomes" id="UP001314181">
    <property type="component" value="Unassembled WGS sequence"/>
</dbReference>
<keyword evidence="20" id="KW-1185">Reference proteome</keyword>
<keyword evidence="9 14" id="KW-0133">Cell shape</keyword>
<keyword evidence="15" id="KW-0472">Membrane</keyword>
<evidence type="ECO:0000256" key="12">
    <source>
        <dbReference type="ARBA" id="ARBA00023316"/>
    </source>
</evidence>
<dbReference type="InterPro" id="IPR004101">
    <property type="entry name" value="Mur_ligase_C"/>
</dbReference>
<evidence type="ECO:0000256" key="2">
    <source>
        <dbReference type="ARBA" id="ARBA00004752"/>
    </source>
</evidence>
<keyword evidence="15" id="KW-0812">Transmembrane</keyword>
<dbReference type="EC" id="6.3.2.8" evidence="3 14"/>
<dbReference type="InterPro" id="IPR005758">
    <property type="entry name" value="UDP-N-AcMur_Ala_ligase_MurC"/>
</dbReference>
<evidence type="ECO:0000256" key="15">
    <source>
        <dbReference type="SAM" id="Phobius"/>
    </source>
</evidence>
<comment type="caution">
    <text evidence="19">The sequence shown here is derived from an EMBL/GenBank/DDBJ whole genome shotgun (WGS) entry which is preliminary data.</text>
</comment>
<accession>A0ABM9N8Z0</accession>
<evidence type="ECO:0000259" key="18">
    <source>
        <dbReference type="Pfam" id="PF08245"/>
    </source>
</evidence>
<sequence length="478" mass="52054">MSFRSIWANKIIHIVGIGGIGMSALAFILKELGYRVQGSDVHQSANTKKLCNHGIEIFIGHNSLNIVNADLIARSTAVTDSNPEIVHALELGKPIISRAELLAFLMRFKQSISVAGCHGKTTTTAFISSILINADLKPTVVNGGIMLDLKCNAKHGDGNWFVAEADESDGTFTKLPTSIAVVTNIDHDHLDFYGCFDNLKDSFRQFLAGIDPLGYAVVCFDDVETRNLTIKTLTLDQYVSYGINYNNVDVCAQNIHFTNGHFVFDVILSESFASKVGFNKIDSCKIMANGMHNVLNALAAIGVACIVGLDVESIKNGLSCFVGVDRRFTTLGSIDGIRFVSDYAHHPTEIAASIAAAKSFTEHSRVLSIVQPHRYSRVSKLFDSFTNVLSTLSDPIVLLDVCANGELLISGGSTEDLYNYLKSNNCNSVYYVSNNDLLAFLKETIQTGDLVLFMGAGDIDKIADRIFKDCSMIDSGIF</sequence>
<keyword evidence="5 14" id="KW-0436">Ligase</keyword>
<feature type="domain" description="Mur ligase C-terminal" evidence="17">
    <location>
        <begin position="326"/>
        <end position="457"/>
    </location>
</feature>
<evidence type="ECO:0000313" key="20">
    <source>
        <dbReference type="Proteomes" id="UP001314181"/>
    </source>
</evidence>
<comment type="pathway">
    <text evidence="2 14">Cell wall biogenesis; peptidoglycan biosynthesis.</text>
</comment>
<dbReference type="SUPFAM" id="SSF51984">
    <property type="entry name" value="MurCD N-terminal domain"/>
    <property type="match status" value="1"/>
</dbReference>
<dbReference type="Gene3D" id="3.40.50.720">
    <property type="entry name" value="NAD(P)-binding Rossmann-like Domain"/>
    <property type="match status" value="1"/>
</dbReference>
<keyword evidence="15" id="KW-1133">Transmembrane helix</keyword>
<keyword evidence="7 14" id="KW-0547">Nucleotide-binding</keyword>
<evidence type="ECO:0000256" key="5">
    <source>
        <dbReference type="ARBA" id="ARBA00022598"/>
    </source>
</evidence>
<keyword evidence="11 14" id="KW-0131">Cell cycle</keyword>
<dbReference type="InterPro" id="IPR013221">
    <property type="entry name" value="Mur_ligase_cen"/>
</dbReference>
<dbReference type="Gene3D" id="3.90.190.20">
    <property type="entry name" value="Mur ligase, C-terminal domain"/>
    <property type="match status" value="1"/>
</dbReference>
<dbReference type="GO" id="GO:0008763">
    <property type="term" value="F:UDP-N-acetylmuramate-L-alanine ligase activity"/>
    <property type="evidence" value="ECO:0007669"/>
    <property type="project" value="UniProtKB-EC"/>
</dbReference>
<evidence type="ECO:0000256" key="1">
    <source>
        <dbReference type="ARBA" id="ARBA00004496"/>
    </source>
</evidence>
<dbReference type="NCBIfam" id="TIGR01082">
    <property type="entry name" value="murC"/>
    <property type="match status" value="1"/>
</dbReference>
<comment type="similarity">
    <text evidence="14">Belongs to the MurCDEF family.</text>
</comment>
<dbReference type="Pfam" id="PF01225">
    <property type="entry name" value="Mur_ligase"/>
    <property type="match status" value="1"/>
</dbReference>
<keyword evidence="12 14" id="KW-0961">Cell wall biogenesis/degradation</keyword>
<dbReference type="InterPro" id="IPR036565">
    <property type="entry name" value="Mur-like_cat_sf"/>
</dbReference>
<dbReference type="InterPro" id="IPR036615">
    <property type="entry name" value="Mur_ligase_C_dom_sf"/>
</dbReference>
<keyword evidence="4 14" id="KW-0963">Cytoplasm</keyword>
<comment type="subcellular location">
    <subcellularLocation>
        <location evidence="1 14">Cytoplasm</location>
    </subcellularLocation>
</comment>
<comment type="function">
    <text evidence="14">Cell wall formation.</text>
</comment>
<dbReference type="Pfam" id="PF02875">
    <property type="entry name" value="Mur_ligase_C"/>
    <property type="match status" value="1"/>
</dbReference>
<keyword evidence="6 14" id="KW-0132">Cell division</keyword>
<reference evidence="19 20" key="1">
    <citation type="submission" date="2024-01" db="EMBL/GenBank/DDBJ databases">
        <authorList>
            <person name="Kunselman E."/>
        </authorList>
    </citation>
    <scope>NUCLEOTIDE SEQUENCE [LARGE SCALE GENOMIC DNA]</scope>
    <source>
        <strain evidence="19">2 abalone samples</strain>
    </source>
</reference>
<keyword evidence="8 14" id="KW-0067">ATP-binding</keyword>
<evidence type="ECO:0000256" key="6">
    <source>
        <dbReference type="ARBA" id="ARBA00022618"/>
    </source>
</evidence>
<protein>
    <recommendedName>
        <fullName evidence="3 14">UDP-N-acetylmuramate--L-alanine ligase</fullName>
        <ecNumber evidence="3 14">6.3.2.8</ecNumber>
    </recommendedName>
    <alternativeName>
        <fullName evidence="14">UDP-N-acetylmuramoyl-L-alanine synthetase</fullName>
    </alternativeName>
</protein>
<feature type="binding site" evidence="14">
    <location>
        <begin position="116"/>
        <end position="122"/>
    </location>
    <ligand>
        <name>ATP</name>
        <dbReference type="ChEBI" id="CHEBI:30616"/>
    </ligand>
</feature>
<dbReference type="RefSeq" id="WP_338364469.1">
    <property type="nucleotide sequence ID" value="NZ_CAWVOK010000026.1"/>
</dbReference>
<dbReference type="InterPro" id="IPR050061">
    <property type="entry name" value="MurCDEF_pg_biosynth"/>
</dbReference>
<evidence type="ECO:0000259" key="17">
    <source>
        <dbReference type="Pfam" id="PF02875"/>
    </source>
</evidence>
<evidence type="ECO:0000313" key="19">
    <source>
        <dbReference type="EMBL" id="CAK8163345.1"/>
    </source>
</evidence>
<feature type="domain" description="Mur ligase N-terminal catalytic" evidence="16">
    <location>
        <begin position="12"/>
        <end position="109"/>
    </location>
</feature>
<gene>
    <name evidence="14 19" type="primary">murC</name>
    <name evidence="19" type="ORF">CAXC1_330105</name>
</gene>
<proteinExistence type="inferred from homology"/>
<evidence type="ECO:0000256" key="8">
    <source>
        <dbReference type="ARBA" id="ARBA00022840"/>
    </source>
</evidence>
<name>A0ABM9N8Z0_9RICK</name>
<dbReference type="PANTHER" id="PTHR43445:SF3">
    <property type="entry name" value="UDP-N-ACETYLMURAMATE--L-ALANINE LIGASE"/>
    <property type="match status" value="1"/>
</dbReference>
<evidence type="ECO:0000256" key="3">
    <source>
        <dbReference type="ARBA" id="ARBA00012211"/>
    </source>
</evidence>
<dbReference type="Pfam" id="PF08245">
    <property type="entry name" value="Mur_ligase_M"/>
    <property type="match status" value="1"/>
</dbReference>